<dbReference type="Gene3D" id="3.90.550.10">
    <property type="entry name" value="Spore Coat Polysaccharide Biosynthesis Protein SpsA, Chain A"/>
    <property type="match status" value="1"/>
</dbReference>
<dbReference type="SUPFAM" id="SSF69765">
    <property type="entry name" value="IpsF-like"/>
    <property type="match status" value="1"/>
</dbReference>
<evidence type="ECO:0000256" key="11">
    <source>
        <dbReference type="HAMAP-Rule" id="MF_01520"/>
    </source>
</evidence>
<dbReference type="InterPro" id="IPR003526">
    <property type="entry name" value="MECDP_synthase"/>
</dbReference>
<dbReference type="CDD" id="cd00554">
    <property type="entry name" value="MECDP_synthase"/>
    <property type="match status" value="1"/>
</dbReference>
<evidence type="ECO:0000256" key="1">
    <source>
        <dbReference type="ARBA" id="ARBA00000200"/>
    </source>
</evidence>
<dbReference type="PANTHER" id="PTHR43181:SF1">
    <property type="entry name" value="2-C-METHYL-D-ERYTHRITOL 2,4-CYCLODIPHOSPHATE SYNTHASE, CHLOROPLASTIC"/>
    <property type="match status" value="1"/>
</dbReference>
<dbReference type="GO" id="GO:0008685">
    <property type="term" value="F:2-C-methyl-D-erythritol 2,4-cyclodiphosphate synthase activity"/>
    <property type="evidence" value="ECO:0007669"/>
    <property type="project" value="UniProtKB-EC"/>
</dbReference>
<gene>
    <name evidence="11" type="primary">ispDF</name>
    <name evidence="14" type="ORF">DPM13_00185</name>
</gene>
<feature type="site" description="Transition state stabilizer" evidence="11">
    <location>
        <position position="256"/>
    </location>
</feature>
<dbReference type="PANTHER" id="PTHR43181">
    <property type="entry name" value="2-C-METHYL-D-ERYTHRITOL 2,4-CYCLODIPHOSPHATE SYNTHASE, CHLOROPLASTIC"/>
    <property type="match status" value="1"/>
</dbReference>
<sequence>MTIPCTYAAIITAAGRGTRAGGDLPKQWRKLGRDSALARSIRAFAGFSRIIVTVAPQDMDRALAEIAGPVVLVAGGETRSASIRAALETLEGSDITHGRSTTAPGRGADAVIRGVVDALRAGAQAAAPALPVSDALWRAEGGQVTATASREGLFRAQTPQGFALAPILAAHRAFPEGAADDVELALRAGLAVSVTPGDEDNLKLTWPGDFARAERILGNAMDIRLGNGFDVHAFTAGDHVWLCGVRVPHDRALLGHSDADVGMHALTDAIYGALAQGDIGRHFPPSDPQWKGAESHIFLRHAADLARSMGYRLSNADVTLICERPKVGPHAAAMQARLAEITGTDPDRISVKATTSERLGFTGREEGIAAIATATLIGG</sequence>
<feature type="region of interest" description="2-C-methyl-D-erythritol 4-phosphate cytidylyltransferase" evidence="11">
    <location>
        <begin position="1"/>
        <end position="223"/>
    </location>
</feature>
<keyword evidence="15" id="KW-1185">Reference proteome</keyword>
<evidence type="ECO:0000256" key="9">
    <source>
        <dbReference type="ARBA" id="ARBA00023239"/>
    </source>
</evidence>
<evidence type="ECO:0000256" key="2">
    <source>
        <dbReference type="ARBA" id="ARBA00001968"/>
    </source>
</evidence>
<name>A0ABM6WNQ5_9RHOB</name>
<comment type="function">
    <text evidence="11">Bifunctional enzyme that catalyzes the formation of 4-diphosphocytidyl-2-C-methyl-D-erythritol from CTP and 2-C-methyl-D-erythritol 4-phosphate (MEP) (IspD), and catalyzes the conversion of 4-diphosphocytidyl-2-C-methyl-D-erythritol 2-phosphate (CDP-ME2P) to 2-C-methyl-D-erythritol 2,4-cyclodiphosphate (ME-CPP) with a corresponding release of cytidine 5-monophosphate (CMP) (IspF).</text>
</comment>
<dbReference type="RefSeq" id="WP_112887217.1">
    <property type="nucleotide sequence ID" value="NZ_CP030239.1"/>
</dbReference>
<comment type="caution">
    <text evidence="11">Lacks conserved residue(s) required for the propagation of feature annotation.</text>
</comment>
<reference evidence="14 15" key="1">
    <citation type="submission" date="2018-06" db="EMBL/GenBank/DDBJ databases">
        <title>Complete genome sequence of Paracoccus mutanolyticus strain RSP-02 isolated from cellulosic waste.</title>
        <authorList>
            <person name="Amrutha R.N."/>
            <person name="Shrivastav A."/>
            <person name="Buddana S.K."/>
            <person name="Deshpande U."/>
            <person name="Prakasham R.S."/>
        </authorList>
    </citation>
    <scope>NUCLEOTIDE SEQUENCE [LARGE SCALE GENOMIC DNA]</scope>
    <source>
        <strain evidence="14 15">RSP-02</strain>
    </source>
</reference>
<dbReference type="SUPFAM" id="SSF53448">
    <property type="entry name" value="Nucleotide-diphospho-sugar transferases"/>
    <property type="match status" value="1"/>
</dbReference>
<feature type="binding site" evidence="11">
    <location>
        <position position="232"/>
    </location>
    <ligand>
        <name>a divalent metal cation</name>
        <dbReference type="ChEBI" id="CHEBI:60240"/>
    </ligand>
</feature>
<dbReference type="EC" id="4.6.1.12" evidence="11"/>
<comment type="similarity">
    <text evidence="11">In the N-terminal section; belongs to the IspD/TarI cytidylyltransferase family. IspD subfamily.</text>
</comment>
<feature type="site" description="Transition state stabilizer" evidence="11">
    <location>
        <position position="26"/>
    </location>
</feature>
<feature type="binding site" evidence="11">
    <location>
        <begin position="230"/>
        <end position="232"/>
    </location>
    <ligand>
        <name>4-CDP-2-C-methyl-D-erythritol 2-phosphate</name>
        <dbReference type="ChEBI" id="CHEBI:57919"/>
    </ligand>
</feature>
<evidence type="ECO:0000256" key="10">
    <source>
        <dbReference type="ARBA" id="ARBA00023268"/>
    </source>
</evidence>
<dbReference type="Pfam" id="PF01128">
    <property type="entry name" value="IspD"/>
    <property type="match status" value="1"/>
</dbReference>
<keyword evidence="6 11" id="KW-0548">Nucleotidyltransferase</keyword>
<comment type="cofactor">
    <cofactor evidence="2 11">
        <name>a divalent metal cation</name>
        <dbReference type="ChEBI" id="CHEBI:60240"/>
    </cofactor>
</comment>
<feature type="binding site" evidence="11">
    <location>
        <position position="364"/>
    </location>
    <ligand>
        <name>4-CDP-2-C-methyl-D-erythritol 2-phosphate</name>
        <dbReference type="ChEBI" id="CHEBI:57919"/>
    </ligand>
</feature>
<feature type="binding site" evidence="11">
    <location>
        <begin position="278"/>
        <end position="280"/>
    </location>
    <ligand>
        <name>4-CDP-2-C-methyl-D-erythritol 2-phosphate</name>
        <dbReference type="ChEBI" id="CHEBI:57919"/>
    </ligand>
</feature>
<dbReference type="InterPro" id="IPR026596">
    <property type="entry name" value="IspD/F"/>
</dbReference>
<keyword evidence="10 11" id="KW-0511">Multifunctional enzyme</keyword>
<organism evidence="14 15">
    <name type="scientific">Paracoccus mutanolyticus</name>
    <dbReference type="NCBI Taxonomy" id="1499308"/>
    <lineage>
        <taxon>Bacteria</taxon>
        <taxon>Pseudomonadati</taxon>
        <taxon>Pseudomonadota</taxon>
        <taxon>Alphaproteobacteria</taxon>
        <taxon>Rhodobacterales</taxon>
        <taxon>Paracoccaceae</taxon>
        <taxon>Paracoccus</taxon>
    </lineage>
</organism>
<accession>A0ABM6WNQ5</accession>
<feature type="binding site" evidence="11">
    <location>
        <position position="264"/>
    </location>
    <ligand>
        <name>a divalent metal cation</name>
        <dbReference type="ChEBI" id="CHEBI:60240"/>
    </ligand>
</feature>
<dbReference type="Gene3D" id="3.30.1330.50">
    <property type="entry name" value="2-C-methyl-D-erythritol 2,4-cyclodiphosphate synthase"/>
    <property type="match status" value="1"/>
</dbReference>
<evidence type="ECO:0000256" key="8">
    <source>
        <dbReference type="ARBA" id="ARBA00023229"/>
    </source>
</evidence>
<dbReference type="Proteomes" id="UP000249922">
    <property type="component" value="Chromosome"/>
</dbReference>
<evidence type="ECO:0000256" key="4">
    <source>
        <dbReference type="ARBA" id="ARBA00008480"/>
    </source>
</evidence>
<feature type="binding site" evidence="11">
    <location>
        <position position="230"/>
    </location>
    <ligand>
        <name>a divalent metal cation</name>
        <dbReference type="ChEBI" id="CHEBI:60240"/>
    </ligand>
</feature>
<dbReference type="Pfam" id="PF02542">
    <property type="entry name" value="YgbB"/>
    <property type="match status" value="1"/>
</dbReference>
<dbReference type="EMBL" id="CP030239">
    <property type="protein sequence ID" value="AWX92254.1"/>
    <property type="molecule type" value="Genomic_DNA"/>
</dbReference>
<evidence type="ECO:0000313" key="15">
    <source>
        <dbReference type="Proteomes" id="UP000249922"/>
    </source>
</evidence>
<evidence type="ECO:0000256" key="3">
    <source>
        <dbReference type="ARBA" id="ARBA00004709"/>
    </source>
</evidence>
<keyword evidence="5 11" id="KW-0808">Transferase</keyword>
<feature type="site" description="Transition state stabilizer" evidence="11">
    <location>
        <position position="19"/>
    </location>
</feature>
<comment type="pathway">
    <text evidence="11">Isoprenoid biosynthesis; isopentenyl diphosphate biosynthesis via DXP pathway; isopentenyl diphosphate from 1-deoxy-D-xylulose 5-phosphate: step 2/6.</text>
</comment>
<feature type="binding site" evidence="11">
    <location>
        <position position="361"/>
    </location>
    <ligand>
        <name>4-CDP-2-C-methyl-D-erythritol 2-phosphate</name>
        <dbReference type="ChEBI" id="CHEBI:57919"/>
    </ligand>
</feature>
<protein>
    <recommendedName>
        <fullName evidence="11">Bifunctional enzyme IspD/IspF</fullName>
    </recommendedName>
    <domain>
        <recommendedName>
            <fullName evidence="11">2-C-methyl-D-erythritol 4-phosphate cytidylyltransferase</fullName>
            <ecNumber evidence="11">2.7.7.60</ecNumber>
        </recommendedName>
        <alternativeName>
            <fullName evidence="11">4-diphosphocytidyl-2C-methyl-D-erythritol synthase</fullName>
        </alternativeName>
        <alternativeName>
            <fullName evidence="11">MEP cytidylyltransferase</fullName>
            <shortName evidence="11">MCT</shortName>
        </alternativeName>
    </domain>
    <domain>
        <recommendedName>
            <fullName evidence="11">2-C-methyl-D-erythritol 2,4-cyclodiphosphate synthase</fullName>
            <shortName evidence="11">MECDP-synthase</shortName>
            <shortName evidence="11">MECPP-synthase</shortName>
            <shortName evidence="11">MECPS</shortName>
            <ecNumber evidence="11">4.6.1.12</ecNumber>
        </recommendedName>
    </domain>
</protein>
<dbReference type="EC" id="2.7.7.60" evidence="11"/>
<feature type="binding site" evidence="11">
    <location>
        <begin position="354"/>
        <end position="357"/>
    </location>
    <ligand>
        <name>4-CDP-2-C-methyl-D-erythritol 2-phosphate</name>
        <dbReference type="ChEBI" id="CHEBI:57919"/>
    </ligand>
</feature>
<evidence type="ECO:0000256" key="7">
    <source>
        <dbReference type="ARBA" id="ARBA00022723"/>
    </source>
</evidence>
<dbReference type="InterPro" id="IPR034683">
    <property type="entry name" value="IspD/TarI"/>
</dbReference>
<evidence type="ECO:0000256" key="12">
    <source>
        <dbReference type="RuleBase" id="RU004395"/>
    </source>
</evidence>
<dbReference type="InterPro" id="IPR036571">
    <property type="entry name" value="MECDP_synthase_sf"/>
</dbReference>
<evidence type="ECO:0000256" key="5">
    <source>
        <dbReference type="ARBA" id="ARBA00022679"/>
    </source>
</evidence>
<keyword evidence="8 11" id="KW-0414">Isoprene biosynthesis</keyword>
<comment type="similarity">
    <text evidence="11">In the C-terminal section; belongs to the IspF family.</text>
</comment>
<comment type="pathway">
    <text evidence="3 11">Isoprenoid biosynthesis; isopentenyl diphosphate biosynthesis via DXP pathway; isopentenyl diphosphate from 1-deoxy-D-xylulose 5-phosphate: step 4/6.</text>
</comment>
<dbReference type="HAMAP" id="MF_00107">
    <property type="entry name" value="IspF"/>
    <property type="match status" value="1"/>
</dbReference>
<evidence type="ECO:0000256" key="6">
    <source>
        <dbReference type="ARBA" id="ARBA00022695"/>
    </source>
</evidence>
<feature type="binding site" evidence="11">
    <location>
        <begin position="256"/>
        <end position="257"/>
    </location>
    <ligand>
        <name>4-CDP-2-C-methyl-D-erythritol 2-phosphate</name>
        <dbReference type="ChEBI" id="CHEBI:57919"/>
    </ligand>
</feature>
<dbReference type="InterPro" id="IPR020555">
    <property type="entry name" value="MECDP_synthase_CS"/>
</dbReference>
<dbReference type="InterPro" id="IPR029044">
    <property type="entry name" value="Nucleotide-diphossugar_trans"/>
</dbReference>
<keyword evidence="9 11" id="KW-0456">Lyase</keyword>
<comment type="catalytic activity">
    <reaction evidence="1 11 12">
        <text>4-CDP-2-C-methyl-D-erythritol 2-phosphate = 2-C-methyl-D-erythritol 2,4-cyclic diphosphate + CMP</text>
        <dbReference type="Rhea" id="RHEA:23864"/>
        <dbReference type="ChEBI" id="CHEBI:57919"/>
        <dbReference type="ChEBI" id="CHEBI:58483"/>
        <dbReference type="ChEBI" id="CHEBI:60377"/>
        <dbReference type="EC" id="4.6.1.12"/>
    </reaction>
</comment>
<feature type="domain" description="2-C-methyl-D-erythritol 2,4-cyclodiphosphate synthase" evidence="13">
    <location>
        <begin position="223"/>
        <end position="376"/>
    </location>
</feature>
<keyword evidence="7 11" id="KW-0479">Metal-binding</keyword>
<dbReference type="PROSITE" id="PS01350">
    <property type="entry name" value="ISPF"/>
    <property type="match status" value="1"/>
</dbReference>
<feature type="site" description="Positions MEP for the nucleophilic attack" evidence="11">
    <location>
        <position position="150"/>
    </location>
</feature>
<comment type="similarity">
    <text evidence="4 12">Belongs to the IspF family.</text>
</comment>
<dbReference type="HAMAP" id="MF_01520">
    <property type="entry name" value="IspDF"/>
    <property type="match status" value="1"/>
</dbReference>
<evidence type="ECO:0000313" key="14">
    <source>
        <dbReference type="EMBL" id="AWX92254.1"/>
    </source>
</evidence>
<feature type="site" description="Transition state stabilizer" evidence="11">
    <location>
        <position position="355"/>
    </location>
</feature>
<evidence type="ECO:0000259" key="13">
    <source>
        <dbReference type="Pfam" id="PF02542"/>
    </source>
</evidence>
<comment type="catalytic activity">
    <reaction evidence="11">
        <text>2-C-methyl-D-erythritol 4-phosphate + CTP + H(+) = 4-CDP-2-C-methyl-D-erythritol + diphosphate</text>
        <dbReference type="Rhea" id="RHEA:13429"/>
        <dbReference type="ChEBI" id="CHEBI:15378"/>
        <dbReference type="ChEBI" id="CHEBI:33019"/>
        <dbReference type="ChEBI" id="CHEBI:37563"/>
        <dbReference type="ChEBI" id="CHEBI:57823"/>
        <dbReference type="ChEBI" id="CHEBI:58262"/>
        <dbReference type="EC" id="2.7.7.60"/>
    </reaction>
</comment>
<dbReference type="NCBIfam" id="TIGR00151">
    <property type="entry name" value="ispF"/>
    <property type="match status" value="1"/>
</dbReference>
<feature type="site" description="Positions MEP for the nucleophilic attack" evidence="11">
    <location>
        <position position="203"/>
    </location>
</feature>
<proteinExistence type="inferred from homology"/>
<feature type="region of interest" description="2-C-methyl-D-erythritol 2,4-cyclodiphosphate synthase" evidence="11">
    <location>
        <begin position="224"/>
        <end position="379"/>
    </location>
</feature>